<keyword evidence="1" id="KW-0812">Transmembrane</keyword>
<name>G4NRU7_BACS4</name>
<protein>
    <submittedName>
        <fullName evidence="2">YjgA</fullName>
    </submittedName>
</protein>
<evidence type="ECO:0000313" key="3">
    <source>
        <dbReference type="Proteomes" id="UP000002651"/>
    </source>
</evidence>
<dbReference type="AlphaFoldDB" id="G4NRU7"/>
<feature type="transmembrane region" description="Helical" evidence="1">
    <location>
        <begin position="73"/>
        <end position="93"/>
    </location>
</feature>
<proteinExistence type="predicted"/>
<keyword evidence="1" id="KW-1133">Transmembrane helix</keyword>
<keyword evidence="1" id="KW-0472">Membrane</keyword>
<reference evidence="2 3" key="1">
    <citation type="journal article" date="2012" name="J. Bacteriol.">
        <title>Whole-genome sequences of Bacillus subtilis and close relatives.</title>
        <authorList>
            <person name="Earl A.M."/>
            <person name="Eppinger M."/>
            <person name="Fricke W.F."/>
            <person name="Rosovitz M.J."/>
            <person name="Rasko D.A."/>
            <person name="Daugherty S."/>
            <person name="Losick R."/>
            <person name="Kolter R."/>
            <person name="Ravel J."/>
        </authorList>
    </citation>
    <scope>NUCLEOTIDE SEQUENCE [LARGE SCALE GENOMIC DNA]</scope>
    <source>
        <strain evidence="3">DSM 15029 / JCM 12233 / NBRC 101239 / NRRL B-23049 / TU-B-10</strain>
    </source>
</reference>
<dbReference type="EMBL" id="CP002905">
    <property type="protein sequence ID" value="AEP86167.1"/>
    <property type="molecule type" value="Genomic_DNA"/>
</dbReference>
<gene>
    <name evidence="2" type="ordered locus">GYO_1521</name>
</gene>
<feature type="transmembrane region" description="Helical" evidence="1">
    <location>
        <begin position="48"/>
        <end position="66"/>
    </location>
</feature>
<dbReference type="HOGENOM" id="CLU_133181_2_1_9"/>
<sequence>MGDEAETGYQFSMKRNRWIYAAVTILIMVLGLGSRAFSNVLPNTINTYLGDSLWAAMIFTGCGFLFQKMRTMLSGIISLSFCFIIEISQLYHAEWIDRIRDTSLGGLVLGYGFLWSDIEAYTIGIAFCAAIERLVLGIKKCRYM</sequence>
<dbReference type="Pfam" id="PF10990">
    <property type="entry name" value="DUF2809"/>
    <property type="match status" value="1"/>
</dbReference>
<accession>G4NRU7</accession>
<feature type="transmembrane region" description="Helical" evidence="1">
    <location>
        <begin position="18"/>
        <end position="36"/>
    </location>
</feature>
<dbReference type="Proteomes" id="UP000002651">
    <property type="component" value="Chromosome"/>
</dbReference>
<feature type="transmembrane region" description="Helical" evidence="1">
    <location>
        <begin position="113"/>
        <end position="136"/>
    </location>
</feature>
<keyword evidence="3" id="KW-1185">Reference proteome</keyword>
<dbReference type="STRING" id="1052585.GYO_1521"/>
<evidence type="ECO:0000313" key="2">
    <source>
        <dbReference type="EMBL" id="AEP86167.1"/>
    </source>
</evidence>
<evidence type="ECO:0000256" key="1">
    <source>
        <dbReference type="SAM" id="Phobius"/>
    </source>
</evidence>
<organism evidence="2 3">
    <name type="scientific">Bacillus spizizenii (strain DSM 15029 / JCM 12233 / NBRC 101239 / NRRL B-23049 / TU-B-10)</name>
    <name type="common">Bacillus subtilis subsp. spizizenii</name>
    <dbReference type="NCBI Taxonomy" id="1052585"/>
    <lineage>
        <taxon>Bacteria</taxon>
        <taxon>Bacillati</taxon>
        <taxon>Bacillota</taxon>
        <taxon>Bacilli</taxon>
        <taxon>Bacillales</taxon>
        <taxon>Bacillaceae</taxon>
        <taxon>Bacillus</taxon>
    </lineage>
</organism>
<dbReference type="InterPro" id="IPR021257">
    <property type="entry name" value="DUF2809"/>
</dbReference>
<dbReference type="KEGG" id="bst:GYO_1521"/>